<dbReference type="GO" id="GO:0031507">
    <property type="term" value="P:heterochromatin formation"/>
    <property type="evidence" value="ECO:0007669"/>
    <property type="project" value="TreeGrafter"/>
</dbReference>
<feature type="compositionally biased region" description="Basic and acidic residues" evidence="5">
    <location>
        <begin position="721"/>
        <end position="738"/>
    </location>
</feature>
<sequence>MPTENKKRVCYFYDANVGNYHYGPGHPMRPHRIRMCHGLVMNYGLYKKMEIYRAKPANKWEMTQFHTDDYIDFLSRVTPENMEQYQKEQAKCKKEEDMPWFLLRWLIVSLVNVGDDSPIFEGLFEYCGLSAGGSMEGAARLNRGLCDIAINWAGGLHHAKKSEASGFCYVNDIVLGILELLRYYARVLYIDIDVHHGDGVEEAFYTTDRVMTVSFHKYGEFFPGTGELKDVGVQKGKYYSVNVPLRDGIDDESYQSTFEPVIEKVMEWYRPAAVVLQCGGDSLSGDKLGCFNLSMKGHANCVKFVKKFNLPTLVLGGGGYTMRNVARAWAYETGVVVGFCYVNDIVLGILELLRYYARVLYIDIDVHHGDGVEEAFYTTDRVMTVSFHKYGEFFPGTGELKDVGVQKGKYYSVNVPLRDGIDDESYQSTFEPVIEKVMEWYRPAAVVLQCGGDSLSGDKLGCFNLSMKGHANCVKFVKKFNLPTLVLGGGGYTMRNVARAWAYETGVVVGEEIGPDMPYNDYYEYFGPDYKLDVRASNMENMNTPDYLEKIKTQVFENLSRTLFAPSVQMQEVPRDQDMSEDEDEQDPDDRYSQNYWDHRIMPENEYYDSDEGEGQGSGEVSKHKRNFNEEMKISKEEQSQIDDVLQDIKQEEDVMMIDTDSKKEDTVMTDAPSQPESDEEGEVKSTTPPVDATEDENPTASPAAIETEQPENPTTPSTVEEAKSEQDKVEEFKHAIEEALEEGEIEEGEIAE</sequence>
<dbReference type="EMBL" id="LUGH01000998">
    <property type="protein sequence ID" value="OBZ81951.1"/>
    <property type="molecule type" value="Genomic_DNA"/>
</dbReference>
<dbReference type="InterPro" id="IPR000286">
    <property type="entry name" value="HDACs"/>
</dbReference>
<dbReference type="InterPro" id="IPR023801">
    <property type="entry name" value="His_deacetylse_dom"/>
</dbReference>
<dbReference type="InterPro" id="IPR037138">
    <property type="entry name" value="His_deacetylse_dom_sf"/>
</dbReference>
<dbReference type="GO" id="GO:0141221">
    <property type="term" value="F:histone deacetylase activity, hydrolytic mechanism"/>
    <property type="evidence" value="ECO:0007669"/>
    <property type="project" value="UniProtKB-EC"/>
</dbReference>
<proteinExistence type="inferred from homology"/>
<protein>
    <recommendedName>
        <fullName evidence="2">histone deacetylase</fullName>
        <ecNumber evidence="2">3.5.1.98</ecNumber>
    </recommendedName>
</protein>
<dbReference type="GO" id="GO:0070210">
    <property type="term" value="C:Rpd3L-Expanded complex"/>
    <property type="evidence" value="ECO:0007669"/>
    <property type="project" value="TreeGrafter"/>
</dbReference>
<dbReference type="EC" id="3.5.1.98" evidence="2"/>
<dbReference type="Gene3D" id="3.40.800.20">
    <property type="entry name" value="Histone deacetylase domain"/>
    <property type="match status" value="2"/>
</dbReference>
<gene>
    <name evidence="7" type="primary">RPD3</name>
    <name evidence="7" type="ORF">A0J61_10001</name>
</gene>
<dbReference type="Proteomes" id="UP000093000">
    <property type="component" value="Unassembled WGS sequence"/>
</dbReference>
<feature type="region of interest" description="Disordered" evidence="5">
    <location>
        <begin position="567"/>
        <end position="753"/>
    </location>
</feature>
<dbReference type="PANTHER" id="PTHR10625">
    <property type="entry name" value="HISTONE DEACETYLASE HDAC1-RELATED"/>
    <property type="match status" value="1"/>
</dbReference>
<dbReference type="OrthoDB" id="1918432at2759"/>
<evidence type="ECO:0000259" key="6">
    <source>
        <dbReference type="Pfam" id="PF00850"/>
    </source>
</evidence>
<reference evidence="7 8" key="1">
    <citation type="submission" date="2016-03" db="EMBL/GenBank/DDBJ databases">
        <title>Choanephora cucurbitarum.</title>
        <authorList>
            <person name="Min B."/>
            <person name="Park H."/>
            <person name="Park J.-H."/>
            <person name="Shin H.-D."/>
            <person name="Choi I.-G."/>
        </authorList>
    </citation>
    <scope>NUCLEOTIDE SEQUENCE [LARGE SCALE GENOMIC DNA]</scope>
    <source>
        <strain evidence="7 8">KUS-F28377</strain>
    </source>
</reference>
<dbReference type="PANTHER" id="PTHR10625:SF10">
    <property type="entry name" value="HISTONE DEACETYLASE HDAC1"/>
    <property type="match status" value="1"/>
</dbReference>
<dbReference type="PRINTS" id="PR01271">
    <property type="entry name" value="HISDACETLASE"/>
</dbReference>
<evidence type="ECO:0000256" key="5">
    <source>
        <dbReference type="SAM" id="MobiDB-lite"/>
    </source>
</evidence>
<evidence type="ECO:0000313" key="8">
    <source>
        <dbReference type="Proteomes" id="UP000093000"/>
    </source>
</evidence>
<dbReference type="CDD" id="cd09991">
    <property type="entry name" value="HDAC_classI"/>
    <property type="match status" value="1"/>
</dbReference>
<comment type="similarity">
    <text evidence="1">Belongs to the histone deacetylase family. HD type 1 subfamily.</text>
</comment>
<dbReference type="AlphaFoldDB" id="A0A1C7MYU6"/>
<evidence type="ECO:0000256" key="1">
    <source>
        <dbReference type="ARBA" id="ARBA00006457"/>
    </source>
</evidence>
<evidence type="ECO:0000256" key="3">
    <source>
        <dbReference type="ARBA" id="ARBA00022801"/>
    </source>
</evidence>
<feature type="compositionally biased region" description="Acidic residues" evidence="5">
    <location>
        <begin position="579"/>
        <end position="588"/>
    </location>
</feature>
<dbReference type="InterPro" id="IPR023696">
    <property type="entry name" value="Ureohydrolase_dom_sf"/>
</dbReference>
<evidence type="ECO:0000256" key="4">
    <source>
        <dbReference type="ARBA" id="ARBA00022853"/>
    </source>
</evidence>
<feature type="compositionally biased region" description="Basic and acidic residues" evidence="5">
    <location>
        <begin position="589"/>
        <end position="603"/>
    </location>
</feature>
<dbReference type="STRING" id="101091.A0A1C7MYU6"/>
<comment type="caution">
    <text evidence="7">The sequence shown here is derived from an EMBL/GenBank/DDBJ whole genome shotgun (WGS) entry which is preliminary data.</text>
</comment>
<keyword evidence="4" id="KW-0156">Chromatin regulator</keyword>
<dbReference type="InterPro" id="IPR003084">
    <property type="entry name" value="HDAC_I/II"/>
</dbReference>
<feature type="domain" description="Histone deacetylase" evidence="6">
    <location>
        <begin position="26"/>
        <end position="334"/>
    </location>
</feature>
<dbReference type="SUPFAM" id="SSF52768">
    <property type="entry name" value="Arginase/deacetylase"/>
    <property type="match status" value="2"/>
</dbReference>
<keyword evidence="3" id="KW-0378">Hydrolase</keyword>
<feature type="compositionally biased region" description="Acidic residues" evidence="5">
    <location>
        <begin position="739"/>
        <end position="753"/>
    </location>
</feature>
<dbReference type="PRINTS" id="PR01270">
    <property type="entry name" value="HDASUPER"/>
</dbReference>
<name>A0A1C7MYU6_9FUNG</name>
<accession>A0A1C7MYU6</accession>
<feature type="compositionally biased region" description="Basic and acidic residues" evidence="5">
    <location>
        <begin position="627"/>
        <end position="639"/>
    </location>
</feature>
<keyword evidence="8" id="KW-1185">Reference proteome</keyword>
<dbReference type="Pfam" id="PF00850">
    <property type="entry name" value="Hist_deacetyl"/>
    <property type="match status" value="2"/>
</dbReference>
<organism evidence="7 8">
    <name type="scientific">Choanephora cucurbitarum</name>
    <dbReference type="NCBI Taxonomy" id="101091"/>
    <lineage>
        <taxon>Eukaryota</taxon>
        <taxon>Fungi</taxon>
        <taxon>Fungi incertae sedis</taxon>
        <taxon>Mucoromycota</taxon>
        <taxon>Mucoromycotina</taxon>
        <taxon>Mucoromycetes</taxon>
        <taxon>Mucorales</taxon>
        <taxon>Mucorineae</taxon>
        <taxon>Choanephoraceae</taxon>
        <taxon>Choanephoroideae</taxon>
        <taxon>Choanephora</taxon>
    </lineage>
</organism>
<dbReference type="InParanoid" id="A0A1C7MYU6"/>
<evidence type="ECO:0000256" key="2">
    <source>
        <dbReference type="ARBA" id="ARBA00012111"/>
    </source>
</evidence>
<feature type="domain" description="Histone deacetylase" evidence="6">
    <location>
        <begin position="336"/>
        <end position="506"/>
    </location>
</feature>
<evidence type="ECO:0000313" key="7">
    <source>
        <dbReference type="EMBL" id="OBZ81951.1"/>
    </source>
</evidence>